<evidence type="ECO:0000259" key="5">
    <source>
        <dbReference type="PROSITE" id="PS51898"/>
    </source>
</evidence>
<evidence type="ECO:0000256" key="4">
    <source>
        <dbReference type="PROSITE-ProRule" id="PRU01248"/>
    </source>
</evidence>
<protein>
    <submittedName>
        <fullName evidence="7">Site-specific integrase</fullName>
    </submittedName>
</protein>
<keyword evidence="3" id="KW-0233">DNA recombination</keyword>
<dbReference type="Gene3D" id="1.10.443.10">
    <property type="entry name" value="Intergrase catalytic core"/>
    <property type="match status" value="1"/>
</dbReference>
<reference evidence="7" key="1">
    <citation type="submission" date="2021-01" db="EMBL/GenBank/DDBJ databases">
        <title>Whole genome shotgun sequence of Virgisporangium aurantiacum NBRC 16421.</title>
        <authorList>
            <person name="Komaki H."/>
            <person name="Tamura T."/>
        </authorList>
    </citation>
    <scope>NUCLEOTIDE SEQUENCE</scope>
    <source>
        <strain evidence="7">NBRC 16421</strain>
    </source>
</reference>
<dbReference type="Gene3D" id="1.10.150.130">
    <property type="match status" value="1"/>
</dbReference>
<dbReference type="RefSeq" id="WP_239153044.1">
    <property type="nucleotide sequence ID" value="NZ_BOPG01000121.1"/>
</dbReference>
<dbReference type="InterPro" id="IPR002104">
    <property type="entry name" value="Integrase_catalytic"/>
</dbReference>
<dbReference type="GO" id="GO:0015074">
    <property type="term" value="P:DNA integration"/>
    <property type="evidence" value="ECO:0007669"/>
    <property type="project" value="UniProtKB-KW"/>
</dbReference>
<dbReference type="CDD" id="cd01189">
    <property type="entry name" value="INT_ICEBs1_C_like"/>
    <property type="match status" value="1"/>
</dbReference>
<proteinExistence type="predicted"/>
<dbReference type="PANTHER" id="PTHR30349:SF91">
    <property type="entry name" value="INTA PROTEIN"/>
    <property type="match status" value="1"/>
</dbReference>
<dbReference type="PROSITE" id="PS51900">
    <property type="entry name" value="CB"/>
    <property type="match status" value="1"/>
</dbReference>
<dbReference type="AlphaFoldDB" id="A0A8J3ZN40"/>
<dbReference type="InterPro" id="IPR010998">
    <property type="entry name" value="Integrase_recombinase_N"/>
</dbReference>
<evidence type="ECO:0000313" key="7">
    <source>
        <dbReference type="EMBL" id="GIJ64581.1"/>
    </source>
</evidence>
<evidence type="ECO:0000256" key="2">
    <source>
        <dbReference type="ARBA" id="ARBA00023125"/>
    </source>
</evidence>
<keyword evidence="8" id="KW-1185">Reference proteome</keyword>
<keyword evidence="1" id="KW-0229">DNA integration</keyword>
<evidence type="ECO:0000259" key="6">
    <source>
        <dbReference type="PROSITE" id="PS51900"/>
    </source>
</evidence>
<dbReference type="Pfam" id="PF00589">
    <property type="entry name" value="Phage_integrase"/>
    <property type="match status" value="1"/>
</dbReference>
<dbReference type="InterPro" id="IPR013762">
    <property type="entry name" value="Integrase-like_cat_sf"/>
</dbReference>
<dbReference type="InterPro" id="IPR050090">
    <property type="entry name" value="Tyrosine_recombinase_XerCD"/>
</dbReference>
<feature type="domain" description="Core-binding (CB)" evidence="6">
    <location>
        <begin position="127"/>
        <end position="235"/>
    </location>
</feature>
<evidence type="ECO:0000313" key="8">
    <source>
        <dbReference type="Proteomes" id="UP000612585"/>
    </source>
</evidence>
<feature type="domain" description="Tyr recombinase" evidence="5">
    <location>
        <begin position="278"/>
        <end position="477"/>
    </location>
</feature>
<sequence>MSTAIPEGSVYKRCSCKDPGTGKALGSKCPKLRRAGGGWHPTHGTWAYQIELPARPGEPRRPFRRGGFDGRDDATALRDRVKALLDLARGDADRALEISDLIWATRRGQPLPDPDTITARLQAGVPASVAKTTAEYLTEWLAGRRRLSPKTIRGYSDHITNNLIPHLGNIPIQELNERHIATMFTKLEERNLDILDARASPDPAIRATVKGIRPIGPVSLQRLFATLRKALNDCVCKAKLIPFNPALSVELEPGTSPRPKVWTPKAVEHWRKTGERPSPVMVWSPHHAGEFLDYAEAHDIVLYPMFKLLLDRALRRGEAVGLRDYEVELDDAHLTVSQQITSVGYKPITKRVKSRAGERPMALGEATVADLRDYVARRDRWQQVCGDDWPVTGLFFVRPDGKAWHPDTISQRFDDLVAAAGLPPIRLHDLRHCCATYMYAGGADIKEVQELLGHATVAMTSDIYTSVLLEFRRAYADTVSNLIPRARRRLDEAA</sequence>
<dbReference type="InterPro" id="IPR004107">
    <property type="entry name" value="Integrase_SAM-like_N"/>
</dbReference>
<dbReference type="EMBL" id="BOPG01000121">
    <property type="protein sequence ID" value="GIJ64581.1"/>
    <property type="molecule type" value="Genomic_DNA"/>
</dbReference>
<dbReference type="InterPro" id="IPR011010">
    <property type="entry name" value="DNA_brk_join_enz"/>
</dbReference>
<accession>A0A8J3ZN40</accession>
<evidence type="ECO:0000256" key="3">
    <source>
        <dbReference type="ARBA" id="ARBA00023172"/>
    </source>
</evidence>
<dbReference type="GO" id="GO:0003677">
    <property type="term" value="F:DNA binding"/>
    <property type="evidence" value="ECO:0007669"/>
    <property type="project" value="UniProtKB-UniRule"/>
</dbReference>
<keyword evidence="2 4" id="KW-0238">DNA-binding</keyword>
<dbReference type="PROSITE" id="PS51898">
    <property type="entry name" value="TYR_RECOMBINASE"/>
    <property type="match status" value="1"/>
</dbReference>
<dbReference type="InterPro" id="IPR044068">
    <property type="entry name" value="CB"/>
</dbReference>
<gene>
    <name evidence="7" type="ORF">Vau01_120970</name>
</gene>
<evidence type="ECO:0000256" key="1">
    <source>
        <dbReference type="ARBA" id="ARBA00022908"/>
    </source>
</evidence>
<name>A0A8J3ZN40_9ACTN</name>
<dbReference type="Pfam" id="PF14659">
    <property type="entry name" value="Phage_int_SAM_3"/>
    <property type="match status" value="1"/>
</dbReference>
<organism evidence="7 8">
    <name type="scientific">Virgisporangium aurantiacum</name>
    <dbReference type="NCBI Taxonomy" id="175570"/>
    <lineage>
        <taxon>Bacteria</taxon>
        <taxon>Bacillati</taxon>
        <taxon>Actinomycetota</taxon>
        <taxon>Actinomycetes</taxon>
        <taxon>Micromonosporales</taxon>
        <taxon>Micromonosporaceae</taxon>
        <taxon>Virgisporangium</taxon>
    </lineage>
</organism>
<dbReference type="PANTHER" id="PTHR30349">
    <property type="entry name" value="PHAGE INTEGRASE-RELATED"/>
    <property type="match status" value="1"/>
</dbReference>
<comment type="caution">
    <text evidence="7">The sequence shown here is derived from an EMBL/GenBank/DDBJ whole genome shotgun (WGS) entry which is preliminary data.</text>
</comment>
<dbReference type="SUPFAM" id="SSF56349">
    <property type="entry name" value="DNA breaking-rejoining enzymes"/>
    <property type="match status" value="1"/>
</dbReference>
<dbReference type="GO" id="GO:0006310">
    <property type="term" value="P:DNA recombination"/>
    <property type="evidence" value="ECO:0007669"/>
    <property type="project" value="UniProtKB-KW"/>
</dbReference>
<dbReference type="Proteomes" id="UP000612585">
    <property type="component" value="Unassembled WGS sequence"/>
</dbReference>